<dbReference type="OrthoDB" id="3467214at2"/>
<keyword evidence="2" id="KW-0238">DNA-binding</keyword>
<dbReference type="Gene3D" id="1.10.260.40">
    <property type="entry name" value="lambda repressor-like DNA-binding domains"/>
    <property type="match status" value="1"/>
</dbReference>
<dbReference type="CDD" id="cd06267">
    <property type="entry name" value="PBP1_LacI_sugar_binding-like"/>
    <property type="match status" value="1"/>
</dbReference>
<feature type="region of interest" description="Disordered" evidence="4">
    <location>
        <begin position="1"/>
        <end position="31"/>
    </location>
</feature>
<feature type="compositionally biased region" description="Basic and acidic residues" evidence="4">
    <location>
        <begin position="7"/>
        <end position="16"/>
    </location>
</feature>
<dbReference type="RefSeq" id="WP_089773741.1">
    <property type="nucleotide sequence ID" value="NZ_FNTX01000002.1"/>
</dbReference>
<dbReference type="Proteomes" id="UP000199220">
    <property type="component" value="Unassembled WGS sequence"/>
</dbReference>
<dbReference type="InterPro" id="IPR046335">
    <property type="entry name" value="LacI/GalR-like_sensor"/>
</dbReference>
<dbReference type="CDD" id="cd01392">
    <property type="entry name" value="HTH_LacI"/>
    <property type="match status" value="1"/>
</dbReference>
<dbReference type="Gene3D" id="3.40.50.2300">
    <property type="match status" value="2"/>
</dbReference>
<feature type="domain" description="HTH lacI-type" evidence="5">
    <location>
        <begin position="35"/>
        <end position="89"/>
    </location>
</feature>
<evidence type="ECO:0000256" key="3">
    <source>
        <dbReference type="ARBA" id="ARBA00023163"/>
    </source>
</evidence>
<organism evidence="6 7">
    <name type="scientific">Ruania alba</name>
    <dbReference type="NCBI Taxonomy" id="648782"/>
    <lineage>
        <taxon>Bacteria</taxon>
        <taxon>Bacillati</taxon>
        <taxon>Actinomycetota</taxon>
        <taxon>Actinomycetes</taxon>
        <taxon>Micrococcales</taxon>
        <taxon>Ruaniaceae</taxon>
        <taxon>Ruania</taxon>
    </lineage>
</organism>
<sequence length="376" mass="40598">MVSDPDAVDRDGESVLRDAVPSPNSGPARGTVRNATIQDVADAAGVSKAAVSKVIRNAYGVSPKMRTRVEAAIARLDYRPRIAARAMRGTSYTLGIEIAQVSNEFLTMIVQGALDALAPTPYQLVVAPIRRPSEAGAALQSLADRQVDGIMAISPMVGESWLEDLSDRIPVVIIGRHDVSTHYDTVTGADRSGTDQVMTHLFDLGHRRITHLTTEAIHHETIINDPTNWHRSDLEPHSIRRAVYIDHMRRRGLDPQVTYTGGDELEAQTVTAELLTTNDPPTAIFAGNDTLAMGSLRAIAAAGLGPEDVSVVGYDDITMASHPMVSLTSVDQSGSQIGSEAVRLLLERIGGRTESVQVEEDVHLRVRRSTASPRQP</sequence>
<dbReference type="Pfam" id="PF13377">
    <property type="entry name" value="Peripla_BP_3"/>
    <property type="match status" value="1"/>
</dbReference>
<protein>
    <submittedName>
        <fullName evidence="6">Transcriptional regulator, LacI family</fullName>
    </submittedName>
</protein>
<keyword evidence="7" id="KW-1185">Reference proteome</keyword>
<dbReference type="SUPFAM" id="SSF53822">
    <property type="entry name" value="Periplasmic binding protein-like I"/>
    <property type="match status" value="1"/>
</dbReference>
<evidence type="ECO:0000256" key="1">
    <source>
        <dbReference type="ARBA" id="ARBA00023015"/>
    </source>
</evidence>
<dbReference type="STRING" id="648782.SAMN04488554_2850"/>
<dbReference type="PANTHER" id="PTHR30146">
    <property type="entry name" value="LACI-RELATED TRANSCRIPTIONAL REPRESSOR"/>
    <property type="match status" value="1"/>
</dbReference>
<dbReference type="SUPFAM" id="SSF47413">
    <property type="entry name" value="lambda repressor-like DNA-binding domains"/>
    <property type="match status" value="1"/>
</dbReference>
<dbReference type="PANTHER" id="PTHR30146:SF155">
    <property type="entry name" value="ALANINE RACEMASE"/>
    <property type="match status" value="1"/>
</dbReference>
<evidence type="ECO:0000256" key="4">
    <source>
        <dbReference type="SAM" id="MobiDB-lite"/>
    </source>
</evidence>
<dbReference type="Pfam" id="PF00356">
    <property type="entry name" value="LacI"/>
    <property type="match status" value="1"/>
</dbReference>
<dbReference type="PROSITE" id="PS50932">
    <property type="entry name" value="HTH_LACI_2"/>
    <property type="match status" value="1"/>
</dbReference>
<gene>
    <name evidence="6" type="ORF">SAMN04488554_2850</name>
</gene>
<dbReference type="SMART" id="SM00354">
    <property type="entry name" value="HTH_LACI"/>
    <property type="match status" value="1"/>
</dbReference>
<evidence type="ECO:0000259" key="5">
    <source>
        <dbReference type="PROSITE" id="PS50932"/>
    </source>
</evidence>
<accession>A0A1H5LLL4</accession>
<proteinExistence type="predicted"/>
<dbReference type="AlphaFoldDB" id="A0A1H5LLL4"/>
<dbReference type="InterPro" id="IPR028082">
    <property type="entry name" value="Peripla_BP_I"/>
</dbReference>
<evidence type="ECO:0000313" key="7">
    <source>
        <dbReference type="Proteomes" id="UP000199220"/>
    </source>
</evidence>
<dbReference type="GO" id="GO:0003700">
    <property type="term" value="F:DNA-binding transcription factor activity"/>
    <property type="evidence" value="ECO:0007669"/>
    <property type="project" value="TreeGrafter"/>
</dbReference>
<dbReference type="InterPro" id="IPR000843">
    <property type="entry name" value="HTH_LacI"/>
</dbReference>
<name>A0A1H5LLL4_9MICO</name>
<reference evidence="7" key="1">
    <citation type="submission" date="2016-10" db="EMBL/GenBank/DDBJ databases">
        <authorList>
            <person name="Varghese N."/>
            <person name="Submissions S."/>
        </authorList>
    </citation>
    <scope>NUCLEOTIDE SEQUENCE [LARGE SCALE GENOMIC DNA]</scope>
    <source>
        <strain evidence="7">DSM 21368</strain>
    </source>
</reference>
<dbReference type="InterPro" id="IPR010982">
    <property type="entry name" value="Lambda_DNA-bd_dom_sf"/>
</dbReference>
<dbReference type="PROSITE" id="PS00356">
    <property type="entry name" value="HTH_LACI_1"/>
    <property type="match status" value="1"/>
</dbReference>
<keyword evidence="3" id="KW-0804">Transcription</keyword>
<evidence type="ECO:0000313" key="6">
    <source>
        <dbReference type="EMBL" id="SEE77311.1"/>
    </source>
</evidence>
<dbReference type="GO" id="GO:0000976">
    <property type="term" value="F:transcription cis-regulatory region binding"/>
    <property type="evidence" value="ECO:0007669"/>
    <property type="project" value="TreeGrafter"/>
</dbReference>
<keyword evidence="1" id="KW-0805">Transcription regulation</keyword>
<evidence type="ECO:0000256" key="2">
    <source>
        <dbReference type="ARBA" id="ARBA00023125"/>
    </source>
</evidence>
<dbReference type="EMBL" id="FNTX01000002">
    <property type="protein sequence ID" value="SEE77311.1"/>
    <property type="molecule type" value="Genomic_DNA"/>
</dbReference>